<dbReference type="AlphaFoldDB" id="A0A0F8YJS6"/>
<sequence length="104" mass="10833">LQQYGIPFNLKRMLEMWFEAEGIKDVDALFEPDEAQEQSAALAQQQREADIAATQAGAATGGASPSGPGGPSGTPEGTPNRAGAQPPQDLINPANSGMLPSRQN</sequence>
<feature type="compositionally biased region" description="Low complexity" evidence="1">
    <location>
        <begin position="37"/>
        <end position="66"/>
    </location>
</feature>
<evidence type="ECO:0000256" key="1">
    <source>
        <dbReference type="SAM" id="MobiDB-lite"/>
    </source>
</evidence>
<protein>
    <submittedName>
        <fullName evidence="2">Uncharacterized protein</fullName>
    </submittedName>
</protein>
<dbReference type="EMBL" id="LAZR01066016">
    <property type="protein sequence ID" value="KKK54394.1"/>
    <property type="molecule type" value="Genomic_DNA"/>
</dbReference>
<name>A0A0F8YJS6_9ZZZZ</name>
<evidence type="ECO:0000313" key="2">
    <source>
        <dbReference type="EMBL" id="KKK54394.1"/>
    </source>
</evidence>
<organism evidence="2">
    <name type="scientific">marine sediment metagenome</name>
    <dbReference type="NCBI Taxonomy" id="412755"/>
    <lineage>
        <taxon>unclassified sequences</taxon>
        <taxon>metagenomes</taxon>
        <taxon>ecological metagenomes</taxon>
    </lineage>
</organism>
<gene>
    <name evidence="2" type="ORF">LCGC14_3085170</name>
</gene>
<comment type="caution">
    <text evidence="2">The sequence shown here is derived from an EMBL/GenBank/DDBJ whole genome shotgun (WGS) entry which is preliminary data.</text>
</comment>
<feature type="non-terminal residue" evidence="2">
    <location>
        <position position="1"/>
    </location>
</feature>
<reference evidence="2" key="1">
    <citation type="journal article" date="2015" name="Nature">
        <title>Complex archaea that bridge the gap between prokaryotes and eukaryotes.</title>
        <authorList>
            <person name="Spang A."/>
            <person name="Saw J.H."/>
            <person name="Jorgensen S.L."/>
            <person name="Zaremba-Niedzwiedzka K."/>
            <person name="Martijn J."/>
            <person name="Lind A.E."/>
            <person name="van Eijk R."/>
            <person name="Schleper C."/>
            <person name="Guy L."/>
            <person name="Ettema T.J."/>
        </authorList>
    </citation>
    <scope>NUCLEOTIDE SEQUENCE</scope>
</reference>
<accession>A0A0F8YJS6</accession>
<feature type="region of interest" description="Disordered" evidence="1">
    <location>
        <begin position="34"/>
        <end position="104"/>
    </location>
</feature>
<proteinExistence type="predicted"/>